<organism evidence="1 2">
    <name type="scientific">Kingella bonacorsii</name>
    <dbReference type="NCBI Taxonomy" id="2796361"/>
    <lineage>
        <taxon>Bacteria</taxon>
        <taxon>Pseudomonadati</taxon>
        <taxon>Pseudomonadota</taxon>
        <taxon>Betaproteobacteria</taxon>
        <taxon>Neisseriales</taxon>
        <taxon>Neisseriaceae</taxon>
        <taxon>Kingella</taxon>
    </lineage>
</organism>
<proteinExistence type="predicted"/>
<dbReference type="EMBL" id="JAEHNZ010000001">
    <property type="protein sequence ID" value="MBK0395843.1"/>
    <property type="molecule type" value="Genomic_DNA"/>
</dbReference>
<evidence type="ECO:0008006" key="3">
    <source>
        <dbReference type="Google" id="ProtNLM"/>
    </source>
</evidence>
<accession>A0ABS1BRE2</accession>
<gene>
    <name evidence="1" type="ORF">JDW22_04415</name>
</gene>
<dbReference type="Proteomes" id="UP000614058">
    <property type="component" value="Unassembled WGS sequence"/>
</dbReference>
<dbReference type="PROSITE" id="PS51257">
    <property type="entry name" value="PROKAR_LIPOPROTEIN"/>
    <property type="match status" value="1"/>
</dbReference>
<evidence type="ECO:0000313" key="2">
    <source>
        <dbReference type="Proteomes" id="UP000614058"/>
    </source>
</evidence>
<evidence type="ECO:0000313" key="1">
    <source>
        <dbReference type="EMBL" id="MBK0395843.1"/>
    </source>
</evidence>
<reference evidence="1 2" key="1">
    <citation type="journal article" date="2021" name="Pathogens">
        <title>Isolation and Characterization of Kingella bonacorsii sp. nov., A Novel Kingella Species Detected in a Stable Periodontitis Subject.</title>
        <authorList>
            <person name="Antezack A."/>
            <person name="Boxberger M."/>
            <person name="Rolland C."/>
            <person name="Monnet-Corti V."/>
            <person name="La Scola B."/>
        </authorList>
    </citation>
    <scope>NUCLEOTIDE SEQUENCE [LARGE SCALE GENOMIC DNA]</scope>
    <source>
        <strain evidence="1 2">Marseille-Q4569</strain>
    </source>
</reference>
<name>A0ABS1BRE2_9NEIS</name>
<protein>
    <recommendedName>
        <fullName evidence="3">Lipoprotein</fullName>
    </recommendedName>
</protein>
<comment type="caution">
    <text evidence="1">The sequence shown here is derived from an EMBL/GenBank/DDBJ whole genome shotgun (WGS) entry which is preliminary data.</text>
</comment>
<keyword evidence="2" id="KW-1185">Reference proteome</keyword>
<dbReference type="RefSeq" id="WP_200521867.1">
    <property type="nucleotide sequence ID" value="NZ_JAEHNZ010000001.1"/>
</dbReference>
<sequence>MKSSPTLTAMLLSAALLSGCGESVPTETSWKEEVLLSDGTRIWVRRTVVGEAYTELGGISAYEVSNRTVEVINAPGLGKPPVWSAKWRTLVLDRDKDGVWYIVVTPQDAEGWTKLEPKLLYAQFKAIDGQWRQVEIDPKLDARTANLEPRFRAGKMPEAVFLDDKPLSKLWGYDSPVIEPQYKYINLDLRY</sequence>